<gene>
    <name evidence="2" type="ORF">NCTC10526_00927</name>
</gene>
<keyword evidence="1" id="KW-0472">Membrane</keyword>
<feature type="transmembrane region" description="Helical" evidence="1">
    <location>
        <begin position="73"/>
        <end position="93"/>
    </location>
</feature>
<feature type="transmembrane region" description="Helical" evidence="1">
    <location>
        <begin position="6"/>
        <end position="31"/>
    </location>
</feature>
<reference evidence="2 3" key="1">
    <citation type="submission" date="2018-06" db="EMBL/GenBank/DDBJ databases">
        <authorList>
            <consortium name="Pathogen Informatics"/>
            <person name="Doyle S."/>
        </authorList>
    </citation>
    <scope>NUCLEOTIDE SEQUENCE [LARGE SCALE GENOMIC DNA]</scope>
    <source>
        <strain evidence="2 3">NCTC10526</strain>
    </source>
</reference>
<name>A0A379LJ73_9GAMM</name>
<evidence type="ECO:0000313" key="2">
    <source>
        <dbReference type="EMBL" id="SUD90593.1"/>
    </source>
</evidence>
<keyword evidence="1" id="KW-0812">Transmembrane</keyword>
<dbReference type="AlphaFoldDB" id="A0A379LJ73"/>
<keyword evidence="1" id="KW-1133">Transmembrane helix</keyword>
<organism evidence="2 3">
    <name type="scientific">Psychrobacter phenylpyruvicus</name>
    <dbReference type="NCBI Taxonomy" id="29432"/>
    <lineage>
        <taxon>Bacteria</taxon>
        <taxon>Pseudomonadati</taxon>
        <taxon>Pseudomonadota</taxon>
        <taxon>Gammaproteobacteria</taxon>
        <taxon>Moraxellales</taxon>
        <taxon>Moraxellaceae</taxon>
        <taxon>Psychrobacter</taxon>
    </lineage>
</organism>
<accession>A0A379LJ73</accession>
<feature type="transmembrane region" description="Helical" evidence="1">
    <location>
        <begin position="43"/>
        <end position="61"/>
    </location>
</feature>
<dbReference type="EMBL" id="UGVC01000001">
    <property type="protein sequence ID" value="SUD90593.1"/>
    <property type="molecule type" value="Genomic_DNA"/>
</dbReference>
<dbReference type="Proteomes" id="UP000254123">
    <property type="component" value="Unassembled WGS sequence"/>
</dbReference>
<sequence>MSHELSSGFIVGALFDSPSMIASIPFFVLYVRNNIVARNRQNIIKGLTLIVLFFVIEYVVRVEFISHNWVIDLVSSFTNFGSYFFALLIYVLIRNKVLIE</sequence>
<evidence type="ECO:0000313" key="3">
    <source>
        <dbReference type="Proteomes" id="UP000254123"/>
    </source>
</evidence>
<keyword evidence="3" id="KW-1185">Reference proteome</keyword>
<protein>
    <submittedName>
        <fullName evidence="2">Uncharacterized protein</fullName>
    </submittedName>
</protein>
<proteinExistence type="predicted"/>
<evidence type="ECO:0000256" key="1">
    <source>
        <dbReference type="SAM" id="Phobius"/>
    </source>
</evidence>